<dbReference type="Proteomes" id="UP001059617">
    <property type="component" value="Chromosome"/>
</dbReference>
<reference evidence="3" key="2">
    <citation type="submission" date="2022-09" db="EMBL/GenBank/DDBJ databases">
        <title>Biosynthetic gene clusters of Dactylosporangioum fulvum.</title>
        <authorList>
            <person name="Caradec T."/>
        </authorList>
    </citation>
    <scope>NUCLEOTIDE SEQUENCE</scope>
    <source>
        <strain evidence="3">NRRL B-16292</strain>
    </source>
</reference>
<evidence type="ECO:0000256" key="1">
    <source>
        <dbReference type="ARBA" id="ARBA00008383"/>
    </source>
</evidence>
<keyword evidence="2 3" id="KW-0808">Transferase</keyword>
<dbReference type="InterPro" id="IPR023606">
    <property type="entry name" value="CoA-Trfase_III_dom_1_sf"/>
</dbReference>
<dbReference type="RefSeq" id="WP_259858018.1">
    <property type="nucleotide sequence ID" value="NZ_BAAAST010000007.1"/>
</dbReference>
<proteinExistence type="inferred from homology"/>
<dbReference type="PANTHER" id="PTHR48228">
    <property type="entry name" value="SUCCINYL-COA--D-CITRAMALATE COA-TRANSFERASE"/>
    <property type="match status" value="1"/>
</dbReference>
<keyword evidence="4" id="KW-1185">Reference proteome</keyword>
<reference evidence="3" key="1">
    <citation type="submission" date="2021-04" db="EMBL/GenBank/DDBJ databases">
        <authorList>
            <person name="Hartkoorn R.C."/>
            <person name="Beaudoing E."/>
            <person name="Hot D."/>
        </authorList>
    </citation>
    <scope>NUCLEOTIDE SEQUENCE</scope>
    <source>
        <strain evidence="3">NRRL B-16292</strain>
    </source>
</reference>
<evidence type="ECO:0000313" key="3">
    <source>
        <dbReference type="EMBL" id="UWP80260.1"/>
    </source>
</evidence>
<gene>
    <name evidence="3" type="ORF">Dfulv_34575</name>
</gene>
<evidence type="ECO:0000313" key="4">
    <source>
        <dbReference type="Proteomes" id="UP001059617"/>
    </source>
</evidence>
<dbReference type="EMBL" id="CP073720">
    <property type="protein sequence ID" value="UWP80260.1"/>
    <property type="molecule type" value="Genomic_DNA"/>
</dbReference>
<evidence type="ECO:0000256" key="2">
    <source>
        <dbReference type="ARBA" id="ARBA00022679"/>
    </source>
</evidence>
<name>A0ABY5VRT6_9ACTN</name>
<dbReference type="Gene3D" id="3.40.50.10540">
    <property type="entry name" value="Crotonobetainyl-coa:carnitine coa-transferase, domain 1"/>
    <property type="match status" value="1"/>
</dbReference>
<dbReference type="Pfam" id="PF02515">
    <property type="entry name" value="CoA_transf_3"/>
    <property type="match status" value="1"/>
</dbReference>
<dbReference type="InterPro" id="IPR050509">
    <property type="entry name" value="CoA-transferase_III"/>
</dbReference>
<dbReference type="SUPFAM" id="SSF89796">
    <property type="entry name" value="CoA-transferase family III (CaiB/BaiF)"/>
    <property type="match status" value="1"/>
</dbReference>
<dbReference type="InterPro" id="IPR003673">
    <property type="entry name" value="CoA-Trfase_fam_III"/>
</dbReference>
<comment type="similarity">
    <text evidence="1">Belongs to the CoA-transferase III family.</text>
</comment>
<dbReference type="PANTHER" id="PTHR48228:SF6">
    <property type="entry name" value="L-CARNITINE COA-TRANSFERASE"/>
    <property type="match status" value="1"/>
</dbReference>
<dbReference type="InterPro" id="IPR044855">
    <property type="entry name" value="CoA-Trfase_III_dom3_sf"/>
</dbReference>
<sequence length="403" mass="43291">MSESAGGALTGLRVIEIGNLVAGPFAARLLGDHGADVIKVELPGAPDPLRSWGQYHRAARGFFWTVHARNKRCITLDVRPEPGRQLFLDLVQRADVVIESFRPGTLERWNLGYDELKRANPKVILARVSGYGQTGPFAHRVGYASIAEAHAGLRYINGYPDQPPIRMALSIGDSVAGMFAAHGILAALHARSRTGEGQVVDVALTDACLALTESMIPDYDQGAVIRQPGGTRLDKNAPSNIYQAANGQWVVIAANQDSLFRRLCAAMGSPELADDERFATHTARGENQDELDELIAGWARGHEPAELVKTLDEVGVACALMATAADVVADPQFHAREMVVPHHDEEFDVDVLGPGVVPKLSATAGVVRWAGPPAPGSHNDEVFGVLLGLTPERVARLVAQRVI</sequence>
<dbReference type="Gene3D" id="3.30.1540.10">
    <property type="entry name" value="formyl-coa transferase, domain 3"/>
    <property type="match status" value="1"/>
</dbReference>
<dbReference type="GO" id="GO:0016740">
    <property type="term" value="F:transferase activity"/>
    <property type="evidence" value="ECO:0007669"/>
    <property type="project" value="UniProtKB-KW"/>
</dbReference>
<organism evidence="3 4">
    <name type="scientific">Dactylosporangium fulvum</name>
    <dbReference type="NCBI Taxonomy" id="53359"/>
    <lineage>
        <taxon>Bacteria</taxon>
        <taxon>Bacillati</taxon>
        <taxon>Actinomycetota</taxon>
        <taxon>Actinomycetes</taxon>
        <taxon>Micromonosporales</taxon>
        <taxon>Micromonosporaceae</taxon>
        <taxon>Dactylosporangium</taxon>
    </lineage>
</organism>
<accession>A0ABY5VRT6</accession>
<protein>
    <submittedName>
        <fullName evidence="3">CoA transferase</fullName>
    </submittedName>
</protein>